<reference evidence="2" key="2">
    <citation type="submission" date="2019-10" db="EMBL/GenBank/DDBJ databases">
        <title>Conservation and host-specific expression of non-tandemly repeated heterogenous ribosome RNA gene in arbuscular mycorrhizal fungi.</title>
        <authorList>
            <person name="Maeda T."/>
            <person name="Kobayashi Y."/>
            <person name="Nakagawa T."/>
            <person name="Ezawa T."/>
            <person name="Yamaguchi K."/>
            <person name="Bino T."/>
            <person name="Nishimoto Y."/>
            <person name="Shigenobu S."/>
            <person name="Kawaguchi M."/>
        </authorList>
    </citation>
    <scope>NUCLEOTIDE SEQUENCE</scope>
    <source>
        <strain evidence="2">HR1</strain>
    </source>
</reference>
<gene>
    <name evidence="2" type="ORF">RCL2_003035900</name>
    <name evidence="1" type="ORF">RclHR1_00080020</name>
</gene>
<evidence type="ECO:0000313" key="1">
    <source>
        <dbReference type="EMBL" id="GBC08243.1"/>
    </source>
</evidence>
<dbReference type="AlphaFoldDB" id="A0A2Z6S5W9"/>
<organism evidence="1 3">
    <name type="scientific">Rhizophagus clarus</name>
    <dbReference type="NCBI Taxonomy" id="94130"/>
    <lineage>
        <taxon>Eukaryota</taxon>
        <taxon>Fungi</taxon>
        <taxon>Fungi incertae sedis</taxon>
        <taxon>Mucoromycota</taxon>
        <taxon>Glomeromycotina</taxon>
        <taxon>Glomeromycetes</taxon>
        <taxon>Glomerales</taxon>
        <taxon>Glomeraceae</taxon>
        <taxon>Rhizophagus</taxon>
    </lineage>
</organism>
<evidence type="ECO:0000313" key="3">
    <source>
        <dbReference type="Proteomes" id="UP000247702"/>
    </source>
</evidence>
<sequence length="143" mass="16029">MDPNTFSNIDNSRFVGNGYYNSQPPTAQNINVNAIPNYNNDSVLYNNNAFPSQHVNTNMFSDKTNSQFHPMSYTPQNVSHVDRISPHHMGYTSGNTFGSTSLPVVSQTEFEIPGFKIKIIVEPISYQQVQQPLIGNNISKNPF</sequence>
<keyword evidence="3" id="KW-1185">Reference proteome</keyword>
<evidence type="ECO:0000313" key="2">
    <source>
        <dbReference type="EMBL" id="GET04057.1"/>
    </source>
</evidence>
<accession>A0A2Z6S5W9</accession>
<protein>
    <submittedName>
        <fullName evidence="1">Uncharacterized protein</fullName>
    </submittedName>
</protein>
<comment type="caution">
    <text evidence="1">The sequence shown here is derived from an EMBL/GenBank/DDBJ whole genome shotgun (WGS) entry which is preliminary data.</text>
</comment>
<dbReference type="Proteomes" id="UP000247702">
    <property type="component" value="Unassembled WGS sequence"/>
</dbReference>
<reference evidence="1 3" key="1">
    <citation type="submission" date="2017-11" db="EMBL/GenBank/DDBJ databases">
        <title>The genome of Rhizophagus clarus HR1 reveals common genetic basis of auxotrophy among arbuscular mycorrhizal fungi.</title>
        <authorList>
            <person name="Kobayashi Y."/>
        </authorList>
    </citation>
    <scope>NUCLEOTIDE SEQUENCE [LARGE SCALE GENOMIC DNA]</scope>
    <source>
        <strain evidence="1 3">HR1</strain>
    </source>
</reference>
<dbReference type="EMBL" id="BEXD01004203">
    <property type="protein sequence ID" value="GBC08243.1"/>
    <property type="molecule type" value="Genomic_DNA"/>
</dbReference>
<proteinExistence type="predicted"/>
<name>A0A2Z6S5W9_9GLOM</name>
<dbReference type="EMBL" id="BLAL01000338">
    <property type="protein sequence ID" value="GET04057.1"/>
    <property type="molecule type" value="Genomic_DNA"/>
</dbReference>
<dbReference type="Proteomes" id="UP000615446">
    <property type="component" value="Unassembled WGS sequence"/>
</dbReference>
<dbReference type="OrthoDB" id="2410606at2759"/>